<gene>
    <name evidence="2" type="ORF">M409DRAFT_17433</name>
</gene>
<evidence type="ECO:0000256" key="1">
    <source>
        <dbReference type="SAM" id="MobiDB-lite"/>
    </source>
</evidence>
<name>A0A6A6CZL1_ZASCE</name>
<proteinExistence type="predicted"/>
<dbReference type="EMBL" id="ML993581">
    <property type="protein sequence ID" value="KAF2172193.1"/>
    <property type="molecule type" value="Genomic_DNA"/>
</dbReference>
<dbReference type="AlphaFoldDB" id="A0A6A6CZL1"/>
<keyword evidence="3" id="KW-1185">Reference proteome</keyword>
<reference evidence="2" key="1">
    <citation type="journal article" date="2020" name="Stud. Mycol.">
        <title>101 Dothideomycetes genomes: a test case for predicting lifestyles and emergence of pathogens.</title>
        <authorList>
            <person name="Haridas S."/>
            <person name="Albert R."/>
            <person name="Binder M."/>
            <person name="Bloem J."/>
            <person name="Labutti K."/>
            <person name="Salamov A."/>
            <person name="Andreopoulos B."/>
            <person name="Baker S."/>
            <person name="Barry K."/>
            <person name="Bills G."/>
            <person name="Bluhm B."/>
            <person name="Cannon C."/>
            <person name="Castanera R."/>
            <person name="Culley D."/>
            <person name="Daum C."/>
            <person name="Ezra D."/>
            <person name="Gonzalez J."/>
            <person name="Henrissat B."/>
            <person name="Kuo A."/>
            <person name="Liang C."/>
            <person name="Lipzen A."/>
            <person name="Lutzoni F."/>
            <person name="Magnuson J."/>
            <person name="Mondo S."/>
            <person name="Nolan M."/>
            <person name="Ohm R."/>
            <person name="Pangilinan J."/>
            <person name="Park H.-J."/>
            <person name="Ramirez L."/>
            <person name="Alfaro M."/>
            <person name="Sun H."/>
            <person name="Tritt A."/>
            <person name="Yoshinaga Y."/>
            <person name="Zwiers L.-H."/>
            <person name="Turgeon B."/>
            <person name="Goodwin S."/>
            <person name="Spatafora J."/>
            <person name="Crous P."/>
            <person name="Grigoriev I."/>
        </authorList>
    </citation>
    <scope>NUCLEOTIDE SEQUENCE</scope>
    <source>
        <strain evidence="2">ATCC 36951</strain>
    </source>
</reference>
<feature type="region of interest" description="Disordered" evidence="1">
    <location>
        <begin position="64"/>
        <end position="88"/>
    </location>
</feature>
<evidence type="ECO:0000313" key="3">
    <source>
        <dbReference type="Proteomes" id="UP000799537"/>
    </source>
</evidence>
<organism evidence="2 3">
    <name type="scientific">Zasmidium cellare ATCC 36951</name>
    <dbReference type="NCBI Taxonomy" id="1080233"/>
    <lineage>
        <taxon>Eukaryota</taxon>
        <taxon>Fungi</taxon>
        <taxon>Dikarya</taxon>
        <taxon>Ascomycota</taxon>
        <taxon>Pezizomycotina</taxon>
        <taxon>Dothideomycetes</taxon>
        <taxon>Dothideomycetidae</taxon>
        <taxon>Mycosphaerellales</taxon>
        <taxon>Mycosphaerellaceae</taxon>
        <taxon>Zasmidium</taxon>
    </lineage>
</organism>
<dbReference type="Proteomes" id="UP000799537">
    <property type="component" value="Unassembled WGS sequence"/>
</dbReference>
<dbReference type="GeneID" id="54557335"/>
<protein>
    <submittedName>
        <fullName evidence="2">Uncharacterized protein</fullName>
    </submittedName>
</protein>
<accession>A0A6A6CZL1</accession>
<evidence type="ECO:0000313" key="2">
    <source>
        <dbReference type="EMBL" id="KAF2172193.1"/>
    </source>
</evidence>
<dbReference type="RefSeq" id="XP_033673082.1">
    <property type="nucleotide sequence ID" value="XM_033804063.1"/>
</dbReference>
<sequence>MSVRPTSNMNTTRSRSGRIRRYLVAIAVALLLAVLFRGYPQSQTEHVLDSNRFPPHHKIQNELQGHGFHDSPLQHLKRQGGSDEDDEEDEWAKCAKKGCRLNELMGKSNADLQSKDRSSWINFDDIKKYGWSLSDQEDKVGPNDDDRASSAPLLQALGIPGLDDPSWKKVPWVHVTESKVDGKTYPPTKGEHINFYNPTHGIIIAANNRSPLQKNGDIPRERVIPLRRWSDLAYLTWLDVCRQHHQDPKNLKYILRMNVFSDDVQDILPRVIGKSLVDLTESYPGISVDGMLRSENARAAIGFSNGRGVAWLLIQHKETFGDKKFIKAINIWDSYNAHRPAKLMPGLDEIPNVLFTIS</sequence>
<dbReference type="OrthoDB" id="5337308at2759"/>